<reference evidence="2 3" key="1">
    <citation type="journal article" date="2015" name="Plant Cell">
        <title>Oil accumulation by the oleaginous diatom Fistulifera solaris as revealed by the genome and transcriptome.</title>
        <authorList>
            <person name="Tanaka T."/>
            <person name="Maeda Y."/>
            <person name="Veluchamy A."/>
            <person name="Tanaka M."/>
            <person name="Abida H."/>
            <person name="Marechal E."/>
            <person name="Bowler C."/>
            <person name="Muto M."/>
            <person name="Sunaga Y."/>
            <person name="Tanaka M."/>
            <person name="Yoshino T."/>
            <person name="Taniguchi T."/>
            <person name="Fukuda Y."/>
            <person name="Nemoto M."/>
            <person name="Matsumoto M."/>
            <person name="Wong P.S."/>
            <person name="Aburatani S."/>
            <person name="Fujibuchi W."/>
        </authorList>
    </citation>
    <scope>NUCLEOTIDE SEQUENCE [LARGE SCALE GENOMIC DNA]</scope>
    <source>
        <strain evidence="2 3">JPCC DA0580</strain>
    </source>
</reference>
<organism evidence="2 3">
    <name type="scientific">Fistulifera solaris</name>
    <name type="common">Oleaginous diatom</name>
    <dbReference type="NCBI Taxonomy" id="1519565"/>
    <lineage>
        <taxon>Eukaryota</taxon>
        <taxon>Sar</taxon>
        <taxon>Stramenopiles</taxon>
        <taxon>Ochrophyta</taxon>
        <taxon>Bacillariophyta</taxon>
        <taxon>Bacillariophyceae</taxon>
        <taxon>Bacillariophycidae</taxon>
        <taxon>Naviculales</taxon>
        <taxon>Naviculaceae</taxon>
        <taxon>Fistulifera</taxon>
    </lineage>
</organism>
<dbReference type="InParanoid" id="A0A1Z5JYT5"/>
<feature type="chain" id="PRO_5013029396" evidence="1">
    <location>
        <begin position="18"/>
        <end position="248"/>
    </location>
</feature>
<dbReference type="EMBL" id="BDSP01000136">
    <property type="protein sequence ID" value="GAX19203.1"/>
    <property type="molecule type" value="Genomic_DNA"/>
</dbReference>
<accession>A0A1Z5JYT5</accession>
<evidence type="ECO:0000313" key="2">
    <source>
        <dbReference type="EMBL" id="GAX19203.1"/>
    </source>
</evidence>
<dbReference type="AlphaFoldDB" id="A0A1Z5JYT5"/>
<proteinExistence type="predicted"/>
<feature type="signal peptide" evidence="1">
    <location>
        <begin position="1"/>
        <end position="17"/>
    </location>
</feature>
<keyword evidence="3" id="KW-1185">Reference proteome</keyword>
<keyword evidence="1" id="KW-0732">Signal</keyword>
<protein>
    <submittedName>
        <fullName evidence="2">Uncharacterized protein</fullName>
    </submittedName>
</protein>
<comment type="caution">
    <text evidence="2">The sequence shown here is derived from an EMBL/GenBank/DDBJ whole genome shotgun (WGS) entry which is preliminary data.</text>
</comment>
<evidence type="ECO:0000313" key="3">
    <source>
        <dbReference type="Proteomes" id="UP000198406"/>
    </source>
</evidence>
<dbReference type="Proteomes" id="UP000198406">
    <property type="component" value="Unassembled WGS sequence"/>
</dbReference>
<sequence>MKFTALSFLGLLALVQSENPSLRAGLEFKNDEREAGALCNAAVRNVKDKLEENLPFTFDCSCTFRLFRPIDYSCSSKVCIQDIKEILDVSQTLPLTDATCMNPSASGTLAKRTGALTTKVCSGSSAIVLDILQIEAKLQQEIYDQDTYEVVVPSSCLQVSHNVNDLNNFTSCSATIGNKSCGCTPCENGSGVMLDCSALIDEILPEFLDDALSYTEVCLHPGIYDDLGRQSSDPLALGLFGLILSMDA</sequence>
<evidence type="ECO:0000256" key="1">
    <source>
        <dbReference type="SAM" id="SignalP"/>
    </source>
</evidence>
<gene>
    <name evidence="2" type="ORF">FisN_4Lh212</name>
</gene>
<name>A0A1Z5JYT5_FISSO</name>